<dbReference type="Proteomes" id="UP001186974">
    <property type="component" value="Unassembled WGS sequence"/>
</dbReference>
<protein>
    <submittedName>
        <fullName evidence="1">Uncharacterized protein</fullName>
    </submittedName>
</protein>
<keyword evidence="2" id="KW-1185">Reference proteome</keyword>
<gene>
    <name evidence="1" type="ORF">LTS18_015097</name>
</gene>
<proteinExistence type="predicted"/>
<sequence>DIDHSGGKAGGDEGTVRGILGLTVDVTAINEQAKLEVDNARLQTEQQIATAANRQKSVFLANMSHEIRTPIAGVIGLTDHLLSTTLDHEQRDLVDSIKLTSNALLTIVSDILDFSKVESGRLDIYEKPMDVKAAVTDMCKIFDMTARQKGLKFKCECTPSSRITVMGDDGRIRQIVSNLLTNAIKFTSKGSVHLCVTTKEAGDITMVLFKVTDTGIGISEQARKNLFQPYQQGDASTARIYGGTGLGLAICRNLVDLMHGKIYLESTVGVGTSFTVNLPLKTVKNTLAFEPPPLMTPQAIIARKASVSSRSGINVLLVEDNPTISKVTMKTIAKLGFSAKAVWNGQEALDYLAAAAMPDAKIPMPDVVLMDVQMPLLDGYAATENLRTKKPYTNIE</sequence>
<organism evidence="1 2">
    <name type="scientific">Coniosporium uncinatum</name>
    <dbReference type="NCBI Taxonomy" id="93489"/>
    <lineage>
        <taxon>Eukaryota</taxon>
        <taxon>Fungi</taxon>
        <taxon>Dikarya</taxon>
        <taxon>Ascomycota</taxon>
        <taxon>Pezizomycotina</taxon>
        <taxon>Dothideomycetes</taxon>
        <taxon>Dothideomycetes incertae sedis</taxon>
        <taxon>Coniosporium</taxon>
    </lineage>
</organism>
<accession>A0ACC3CUE1</accession>
<name>A0ACC3CUE1_9PEZI</name>
<evidence type="ECO:0000313" key="1">
    <source>
        <dbReference type="EMBL" id="KAK3044903.1"/>
    </source>
</evidence>
<comment type="caution">
    <text evidence="1">The sequence shown here is derived from an EMBL/GenBank/DDBJ whole genome shotgun (WGS) entry which is preliminary data.</text>
</comment>
<evidence type="ECO:0000313" key="2">
    <source>
        <dbReference type="Proteomes" id="UP001186974"/>
    </source>
</evidence>
<feature type="non-terminal residue" evidence="1">
    <location>
        <position position="396"/>
    </location>
</feature>
<reference evidence="1" key="1">
    <citation type="submission" date="2024-09" db="EMBL/GenBank/DDBJ databases">
        <title>Black Yeasts Isolated from many extreme environments.</title>
        <authorList>
            <person name="Coleine C."/>
            <person name="Stajich J.E."/>
            <person name="Selbmann L."/>
        </authorList>
    </citation>
    <scope>NUCLEOTIDE SEQUENCE</scope>
    <source>
        <strain evidence="1">CCFEE 5737</strain>
    </source>
</reference>
<dbReference type="EMBL" id="JAWDJW010011295">
    <property type="protein sequence ID" value="KAK3044903.1"/>
    <property type="molecule type" value="Genomic_DNA"/>
</dbReference>
<feature type="non-terminal residue" evidence="1">
    <location>
        <position position="1"/>
    </location>
</feature>